<evidence type="ECO:0000313" key="3">
    <source>
        <dbReference type="EMBL" id="KRL02591.1"/>
    </source>
</evidence>
<feature type="domain" description="KAP NTPase" evidence="2">
    <location>
        <begin position="51"/>
        <end position="260"/>
    </location>
</feature>
<dbReference type="AlphaFoldDB" id="A0A0R1M3H8"/>
<dbReference type="InterPro" id="IPR027417">
    <property type="entry name" value="P-loop_NTPase"/>
</dbReference>
<dbReference type="PATRIC" id="fig|1423731.3.peg.642"/>
<gene>
    <name evidence="3" type="ORF">FC81_GL000628</name>
</gene>
<dbReference type="Proteomes" id="UP000051621">
    <property type="component" value="Unassembled WGS sequence"/>
</dbReference>
<organism evidence="3 4">
    <name type="scientific">Liquorilactobacillus capillatus DSM 19910</name>
    <dbReference type="NCBI Taxonomy" id="1423731"/>
    <lineage>
        <taxon>Bacteria</taxon>
        <taxon>Bacillati</taxon>
        <taxon>Bacillota</taxon>
        <taxon>Bacilli</taxon>
        <taxon>Lactobacillales</taxon>
        <taxon>Lactobacillaceae</taxon>
        <taxon>Liquorilactobacillus</taxon>
    </lineage>
</organism>
<dbReference type="EMBL" id="AZEF01000011">
    <property type="protein sequence ID" value="KRL02591.1"/>
    <property type="molecule type" value="Genomic_DNA"/>
</dbReference>
<feature type="compositionally biased region" description="Basic and acidic residues" evidence="1">
    <location>
        <begin position="851"/>
        <end position="861"/>
    </location>
</feature>
<feature type="region of interest" description="Disordered" evidence="1">
    <location>
        <begin position="851"/>
        <end position="891"/>
    </location>
</feature>
<name>A0A0R1M3H8_9LACO</name>
<dbReference type="OrthoDB" id="1664281at2"/>
<evidence type="ECO:0000259" key="2">
    <source>
        <dbReference type="Pfam" id="PF07693"/>
    </source>
</evidence>
<keyword evidence="4" id="KW-1185">Reference proteome</keyword>
<comment type="caution">
    <text evidence="3">The sequence shown here is derived from an EMBL/GenBank/DDBJ whole genome shotgun (WGS) entry which is preliminary data.</text>
</comment>
<proteinExistence type="predicted"/>
<dbReference type="STRING" id="1423731.FC81_GL000628"/>
<sequence>MKTDFLKLPSDGNIYSFGNNSDSFSHSLYDDKLEKFKNIFKEICGIDNEQIESRIIGILGNRGSGKSSFLKVAINKIKGDEKKEENSKIIILDPIDPSILDDQLNILELIISKIASEVEGERKNTIDKIDDDSFFCSTDGFEYTLNNFYGQLEKVNKTLSSLRIDRKDLAKGLSTESFTEDLKNKVNFIKEVNCLIDRFVSVKGKKDMKVVCVIDDLDLISNKYIVKEIEMLSKFIAYTKLIVILAYRPKQLENTLLAESINENKILLDENVIDINELEDRVNNQLSKLIPHNHQILLPEQSVAMAKPMYDYLRDFLIKGKDTQQIRDLLTSIDLSGEKHYDGLSVKDWLTKAIFNATGLTFEPTKNNEFYDNFFTKNLRDLIQFLKVIFDMDMFENNSDINSVELSDVVTKKLKNIEKFESYLNLIAKSILPSNLIEVYNKIKNSDIKEHNYVIYREIFNLLGKLDNEINTERIDTYKNGVFQNYILNINYISSENVSLGDVLNIIEILEFSYQRFLENNSIYKLIYFIKINYSILLMKNILGVIDKEDNKEKMQISKNNYILLLNGKVTTSFIAYNKRFRKPFIWPTNSSKDSNITMLLRDVLPYMVYTNRSSLGSQTREVLSDKDVIPLLFNRRYFINAVSKEGNNIKYWNLRNPMMKFEMQMFAKRNYNLDPLAYLTHQDYIEEQIEMAKRIFTNTPGDEKKLGYLVTDVFQLDLINTYNYADDSKDTWANYTLERINNYLTYQRINREASMLADCFQSLFAYKGENFKYMTPYNPENFKGESEEENSENNNSKISLEGVSDLLNSFSNEAGQNERRAIIDNITKQGTTFLERKRYLKKLAPAPNKEDKAVYEELTRPSRKRISQSKIEQPGVQGMLNRTRLRDEDK</sequence>
<dbReference type="InterPro" id="IPR011646">
    <property type="entry name" value="KAP_P-loop"/>
</dbReference>
<reference evidence="3 4" key="1">
    <citation type="journal article" date="2015" name="Genome Announc.">
        <title>Expanding the biotechnology potential of lactobacilli through comparative genomics of 213 strains and associated genera.</title>
        <authorList>
            <person name="Sun Z."/>
            <person name="Harris H.M."/>
            <person name="McCann A."/>
            <person name="Guo C."/>
            <person name="Argimon S."/>
            <person name="Zhang W."/>
            <person name="Yang X."/>
            <person name="Jeffery I.B."/>
            <person name="Cooney J.C."/>
            <person name="Kagawa T.F."/>
            <person name="Liu W."/>
            <person name="Song Y."/>
            <person name="Salvetti E."/>
            <person name="Wrobel A."/>
            <person name="Rasinkangas P."/>
            <person name="Parkhill J."/>
            <person name="Rea M.C."/>
            <person name="O'Sullivan O."/>
            <person name="Ritari J."/>
            <person name="Douillard F.P."/>
            <person name="Paul Ross R."/>
            <person name="Yang R."/>
            <person name="Briner A.E."/>
            <person name="Felis G.E."/>
            <person name="de Vos W.M."/>
            <person name="Barrangou R."/>
            <person name="Klaenhammer T.R."/>
            <person name="Caufield P.W."/>
            <person name="Cui Y."/>
            <person name="Zhang H."/>
            <person name="O'Toole P.W."/>
        </authorList>
    </citation>
    <scope>NUCLEOTIDE SEQUENCE [LARGE SCALE GENOMIC DNA]</scope>
    <source>
        <strain evidence="3 4">DSM 19910</strain>
    </source>
</reference>
<dbReference type="RefSeq" id="WP_057742773.1">
    <property type="nucleotide sequence ID" value="NZ_AZEF01000011.1"/>
</dbReference>
<dbReference type="Pfam" id="PF07693">
    <property type="entry name" value="KAP_NTPase"/>
    <property type="match status" value="1"/>
</dbReference>
<evidence type="ECO:0000256" key="1">
    <source>
        <dbReference type="SAM" id="MobiDB-lite"/>
    </source>
</evidence>
<protein>
    <recommendedName>
        <fullName evidence="2">KAP NTPase domain-containing protein</fullName>
    </recommendedName>
</protein>
<dbReference type="Gene3D" id="3.40.50.300">
    <property type="entry name" value="P-loop containing nucleotide triphosphate hydrolases"/>
    <property type="match status" value="1"/>
</dbReference>
<evidence type="ECO:0000313" key="4">
    <source>
        <dbReference type="Proteomes" id="UP000051621"/>
    </source>
</evidence>
<accession>A0A0R1M3H8</accession>